<protein>
    <submittedName>
        <fullName evidence="1">Type VI secretion system tube protein Hcp</fullName>
    </submittedName>
</protein>
<dbReference type="InterPro" id="IPR008514">
    <property type="entry name" value="T6SS_Hcp"/>
</dbReference>
<dbReference type="PANTHER" id="PTHR36152:SF5">
    <property type="entry name" value="PROTEIN HCP1"/>
    <property type="match status" value="1"/>
</dbReference>
<dbReference type="Pfam" id="PF05638">
    <property type="entry name" value="T6SS_HCP"/>
    <property type="match status" value="1"/>
</dbReference>
<reference evidence="1 2" key="1">
    <citation type="submission" date="2021-02" db="EMBL/GenBank/DDBJ databases">
        <title>FDA dAtabase for Regulatory Grade micrObial Sequences (FDA-ARGOS): Supporting development and validation of Infectious Disease Dx tests.</title>
        <authorList>
            <person name="Minogue T."/>
            <person name="Wolcott M."/>
            <person name="Wasieloski L."/>
            <person name="Aguilar W."/>
            <person name="Moore D."/>
            <person name="Jaissle J."/>
            <person name="Tallon L."/>
            <person name="Sadzewicz L."/>
            <person name="Zhao X."/>
            <person name="Boylan J."/>
            <person name="Ott S."/>
            <person name="Bowen H."/>
            <person name="Vavikolanu K."/>
            <person name="Mehta A."/>
            <person name="Aluvathingal J."/>
            <person name="Nadendla S."/>
            <person name="Yan Y."/>
            <person name="Sichtig H."/>
        </authorList>
    </citation>
    <scope>NUCLEOTIDE SEQUENCE [LARGE SCALE GENOMIC DNA]</scope>
    <source>
        <strain evidence="1 2">FDAARGOS_1272</strain>
    </source>
</reference>
<name>A0A892IEI4_9BURK</name>
<dbReference type="Gene3D" id="2.30.110.20">
    <property type="entry name" value="Hcp1-like"/>
    <property type="match status" value="1"/>
</dbReference>
<dbReference type="Proteomes" id="UP000625568">
    <property type="component" value="Chromosome 2"/>
</dbReference>
<accession>A0A892IEI4</accession>
<evidence type="ECO:0000313" key="1">
    <source>
        <dbReference type="EMBL" id="QRO79199.1"/>
    </source>
</evidence>
<dbReference type="AlphaFoldDB" id="A0A892IEI4"/>
<sequence length="161" mass="17622">MAQDIFLRLTGIAGESTDRVHSNEIEVLTWDWSVSQQSTMHMGSGGGADRCTVDDLTFEHYIDRATPNLLQYCVTGKHIGSAVPVMRKAGGTPLEYLTITLEDVLVTEVKQVGNVTMRAPREEIRLSFARVRQEYVIQNAGGGSAGAVSAAYDIKTGRSFR</sequence>
<evidence type="ECO:0000313" key="2">
    <source>
        <dbReference type="Proteomes" id="UP000625568"/>
    </source>
</evidence>
<keyword evidence="2" id="KW-1185">Reference proteome</keyword>
<organism evidence="1 2">
    <name type="scientific">Burkholderia dolosa</name>
    <dbReference type="NCBI Taxonomy" id="152500"/>
    <lineage>
        <taxon>Bacteria</taxon>
        <taxon>Pseudomonadati</taxon>
        <taxon>Pseudomonadota</taxon>
        <taxon>Betaproteobacteria</taxon>
        <taxon>Burkholderiales</taxon>
        <taxon>Burkholderiaceae</taxon>
        <taxon>Burkholderia</taxon>
        <taxon>Burkholderia cepacia complex</taxon>
    </lineage>
</organism>
<proteinExistence type="predicted"/>
<gene>
    <name evidence="1" type="ORF">I6K02_21805</name>
</gene>
<dbReference type="InterPro" id="IPR053165">
    <property type="entry name" value="HSI-I_assembly_Hcp1"/>
</dbReference>
<dbReference type="SUPFAM" id="SSF141452">
    <property type="entry name" value="Hcp1-like"/>
    <property type="match status" value="1"/>
</dbReference>
<dbReference type="GeneID" id="93129042"/>
<dbReference type="EMBL" id="CP069483">
    <property type="protein sequence ID" value="QRO79199.1"/>
    <property type="molecule type" value="Genomic_DNA"/>
</dbReference>
<dbReference type="InterPro" id="IPR036624">
    <property type="entry name" value="Hcp1-lik_sf"/>
</dbReference>
<dbReference type="PANTHER" id="PTHR36152">
    <property type="entry name" value="CYTOPLASMIC PROTEIN-RELATED"/>
    <property type="match status" value="1"/>
</dbReference>
<dbReference type="RefSeq" id="WP_035974823.1">
    <property type="nucleotide sequence ID" value="NZ_CABVPR010000001.1"/>
</dbReference>